<gene>
    <name evidence="2" type="ORF">ACHE_80018S</name>
</gene>
<proteinExistence type="predicted"/>
<dbReference type="Gene3D" id="3.50.50.60">
    <property type="entry name" value="FAD/NAD(P)-binding domain"/>
    <property type="match status" value="1"/>
</dbReference>
<sequence>MWLSITRGVDWKWKQVVKDMFAANDFYGSEIVQVKTPTLSKRRFVLVGDAVYAPGPTGGGASLAMAGAYLLAGEIIKHNGYLAAGFRGFEQQVRPLINDLQKILPLVPTAFAPQTAWRIWLRTMIFFFSFICWSRILEFFQKVFQWLIRSH</sequence>
<dbReference type="AlphaFoldDB" id="A0A7R7ZRS2"/>
<dbReference type="PANTHER" id="PTHR46865">
    <property type="entry name" value="OXIDOREDUCTASE-RELATED"/>
    <property type="match status" value="1"/>
</dbReference>
<dbReference type="Proteomes" id="UP000637239">
    <property type="component" value="Chromosome 8"/>
</dbReference>
<reference evidence="2" key="1">
    <citation type="submission" date="2021-01" db="EMBL/GenBank/DDBJ databases">
        <authorList>
            <consortium name="Aspergillus chevalieri M1 genome sequencing consortium"/>
            <person name="Kazuki M."/>
            <person name="Futagami T."/>
        </authorList>
    </citation>
    <scope>NUCLEOTIDE SEQUENCE</scope>
    <source>
        <strain evidence="2">M1</strain>
    </source>
</reference>
<dbReference type="GeneID" id="66986467"/>
<keyword evidence="1" id="KW-0812">Transmembrane</keyword>
<organism evidence="2 3">
    <name type="scientific">Aspergillus chevalieri</name>
    <name type="common">Eurotium chevalieri</name>
    <dbReference type="NCBI Taxonomy" id="182096"/>
    <lineage>
        <taxon>Eukaryota</taxon>
        <taxon>Fungi</taxon>
        <taxon>Dikarya</taxon>
        <taxon>Ascomycota</taxon>
        <taxon>Pezizomycotina</taxon>
        <taxon>Eurotiomycetes</taxon>
        <taxon>Eurotiomycetidae</taxon>
        <taxon>Eurotiales</taxon>
        <taxon>Aspergillaceae</taxon>
        <taxon>Aspergillus</taxon>
        <taxon>Aspergillus subgen. Aspergillus</taxon>
    </lineage>
</organism>
<evidence type="ECO:0000313" key="2">
    <source>
        <dbReference type="EMBL" id="BCR92118.1"/>
    </source>
</evidence>
<keyword evidence="1" id="KW-0472">Membrane</keyword>
<dbReference type="RefSeq" id="XP_043140631.1">
    <property type="nucleotide sequence ID" value="XM_043283343.1"/>
</dbReference>
<dbReference type="KEGG" id="ache:ACHE_80018S"/>
<dbReference type="SUPFAM" id="SSF51905">
    <property type="entry name" value="FAD/NAD(P)-binding domain"/>
    <property type="match status" value="1"/>
</dbReference>
<reference evidence="2" key="2">
    <citation type="submission" date="2021-02" db="EMBL/GenBank/DDBJ databases">
        <title>Aspergillus chevalieri M1 genome sequence.</title>
        <authorList>
            <person name="Kadooka C."/>
            <person name="Mori K."/>
            <person name="Futagami T."/>
        </authorList>
    </citation>
    <scope>NUCLEOTIDE SEQUENCE</scope>
    <source>
        <strain evidence="2">M1</strain>
    </source>
</reference>
<name>A0A7R7ZRS2_ASPCH</name>
<keyword evidence="1" id="KW-1133">Transmembrane helix</keyword>
<dbReference type="PANTHER" id="PTHR46865:SF2">
    <property type="entry name" value="MONOOXYGENASE"/>
    <property type="match status" value="1"/>
</dbReference>
<accession>A0A7R7ZRS2</accession>
<feature type="transmembrane region" description="Helical" evidence="1">
    <location>
        <begin position="119"/>
        <end position="137"/>
    </location>
</feature>
<dbReference type="InterPro" id="IPR051704">
    <property type="entry name" value="FAD_aromatic-hydroxylase"/>
</dbReference>
<protein>
    <recommendedName>
        <fullName evidence="4">FAD-binding domain-containing protein</fullName>
    </recommendedName>
</protein>
<evidence type="ECO:0000313" key="3">
    <source>
        <dbReference type="Proteomes" id="UP000637239"/>
    </source>
</evidence>
<dbReference type="InterPro" id="IPR036188">
    <property type="entry name" value="FAD/NAD-bd_sf"/>
</dbReference>
<dbReference type="EMBL" id="AP024423">
    <property type="protein sequence ID" value="BCR92118.1"/>
    <property type="molecule type" value="Genomic_DNA"/>
</dbReference>
<keyword evidence="3" id="KW-1185">Reference proteome</keyword>
<evidence type="ECO:0000256" key="1">
    <source>
        <dbReference type="SAM" id="Phobius"/>
    </source>
</evidence>
<evidence type="ECO:0008006" key="4">
    <source>
        <dbReference type="Google" id="ProtNLM"/>
    </source>
</evidence>